<dbReference type="InterPro" id="IPR005097">
    <property type="entry name" value="Sacchrp_dh_NADP-bd"/>
</dbReference>
<dbReference type="PANTHER" id="PTHR12286:SF5">
    <property type="entry name" value="SACCHAROPINE DEHYDROGENASE-LIKE OXIDOREDUCTASE"/>
    <property type="match status" value="1"/>
</dbReference>
<dbReference type="InterPro" id="IPR000534">
    <property type="entry name" value="Semialdehyde_DH_NAD-bd"/>
</dbReference>
<dbReference type="GO" id="GO:0016620">
    <property type="term" value="F:oxidoreductase activity, acting on the aldehyde or oxo group of donors, NAD or NADP as acceptor"/>
    <property type="evidence" value="ECO:0007669"/>
    <property type="project" value="InterPro"/>
</dbReference>
<name>A0AAW0YYT9_9TREE</name>
<dbReference type="GeneID" id="92181361"/>
<dbReference type="GO" id="GO:0005811">
    <property type="term" value="C:lipid droplet"/>
    <property type="evidence" value="ECO:0007669"/>
    <property type="project" value="TreeGrafter"/>
</dbReference>
<dbReference type="KEGG" id="kne:92181361"/>
<keyword evidence="2" id="KW-0812">Transmembrane</keyword>
<comment type="similarity">
    <text evidence="1">Belongs to the saccharopine dehydrogenase family.</text>
</comment>
<organism evidence="4 5">
    <name type="scientific">Kwoniella newhampshirensis</name>
    <dbReference type="NCBI Taxonomy" id="1651941"/>
    <lineage>
        <taxon>Eukaryota</taxon>
        <taxon>Fungi</taxon>
        <taxon>Dikarya</taxon>
        <taxon>Basidiomycota</taxon>
        <taxon>Agaricomycotina</taxon>
        <taxon>Tremellomycetes</taxon>
        <taxon>Tremellales</taxon>
        <taxon>Cryptococcaceae</taxon>
        <taxon>Kwoniella</taxon>
    </lineage>
</organism>
<dbReference type="AlphaFoldDB" id="A0AAW0YYT9"/>
<dbReference type="GO" id="GO:1901607">
    <property type="term" value="P:alpha-amino acid biosynthetic process"/>
    <property type="evidence" value="ECO:0007669"/>
    <property type="project" value="UniProtKB-ARBA"/>
</dbReference>
<dbReference type="RefSeq" id="XP_066802583.1">
    <property type="nucleotide sequence ID" value="XM_066947204.1"/>
</dbReference>
<dbReference type="EMBL" id="JBCAWK010000007">
    <property type="protein sequence ID" value="KAK8853397.1"/>
    <property type="molecule type" value="Genomic_DNA"/>
</dbReference>
<evidence type="ECO:0000259" key="3">
    <source>
        <dbReference type="SMART" id="SM00859"/>
    </source>
</evidence>
<dbReference type="GO" id="GO:0005739">
    <property type="term" value="C:mitochondrion"/>
    <property type="evidence" value="ECO:0007669"/>
    <property type="project" value="TreeGrafter"/>
</dbReference>
<dbReference type="Gene3D" id="3.40.50.720">
    <property type="entry name" value="NAD(P)-binding Rossmann-like Domain"/>
    <property type="match status" value="1"/>
</dbReference>
<dbReference type="InterPro" id="IPR036291">
    <property type="entry name" value="NAD(P)-bd_dom_sf"/>
</dbReference>
<evidence type="ECO:0000313" key="4">
    <source>
        <dbReference type="EMBL" id="KAK8853397.1"/>
    </source>
</evidence>
<feature type="domain" description="Semialdehyde dehydrogenase NAD-binding" evidence="3">
    <location>
        <begin position="9"/>
        <end position="100"/>
    </location>
</feature>
<dbReference type="GO" id="GO:0051287">
    <property type="term" value="F:NAD binding"/>
    <property type="evidence" value="ECO:0007669"/>
    <property type="project" value="InterPro"/>
</dbReference>
<dbReference type="SMART" id="SM00859">
    <property type="entry name" value="Semialdhyde_dh"/>
    <property type="match status" value="1"/>
</dbReference>
<evidence type="ECO:0000256" key="1">
    <source>
        <dbReference type="ARBA" id="ARBA00038048"/>
    </source>
</evidence>
<dbReference type="InterPro" id="IPR051276">
    <property type="entry name" value="Saccharopine_DH-like_oxidrdct"/>
</dbReference>
<gene>
    <name evidence="4" type="ORF">IAR55_004103</name>
</gene>
<dbReference type="Proteomes" id="UP001388673">
    <property type="component" value="Unassembled WGS sequence"/>
</dbReference>
<keyword evidence="2" id="KW-0472">Membrane</keyword>
<evidence type="ECO:0000313" key="5">
    <source>
        <dbReference type="Proteomes" id="UP001388673"/>
    </source>
</evidence>
<dbReference type="GO" id="GO:0009247">
    <property type="term" value="P:glycolipid biosynthetic process"/>
    <property type="evidence" value="ECO:0007669"/>
    <property type="project" value="TreeGrafter"/>
</dbReference>
<reference evidence="4 5" key="1">
    <citation type="journal article" date="2024" name="bioRxiv">
        <title>Comparative genomics of Cryptococcus and Kwoniella reveals pathogenesis evolution and contrasting karyotype dynamics via intercentromeric recombination or chromosome fusion.</title>
        <authorList>
            <person name="Coelho M.A."/>
            <person name="David-Palma M."/>
            <person name="Shea T."/>
            <person name="Bowers K."/>
            <person name="McGinley-Smith S."/>
            <person name="Mohammad A.W."/>
            <person name="Gnirke A."/>
            <person name="Yurkov A.M."/>
            <person name="Nowrousian M."/>
            <person name="Sun S."/>
            <person name="Cuomo C.A."/>
            <person name="Heitman J."/>
        </authorList>
    </citation>
    <scope>NUCLEOTIDE SEQUENCE [LARGE SCALE GENOMIC DNA]</scope>
    <source>
        <strain evidence="4 5">CBS 13917</strain>
    </source>
</reference>
<sequence>MPQQSPKPTLVVYGATSYTARQLLTYLESHPESSAFAFILSGRNAGRLNSVNARLKTSKEIVVCDLGDEEAVKALVNRGDVVMNLAGPYRWHNGEALVKACAESGKHYVDLCGEADWLARTVIPKYHGLAASTGAKIIPASGFDSVPSDLSVYVSLKTLQTAHPGLTLADSTSFFQVKATMSGGTVQSMVSVAELPPDQRRSGEYALCPGVKSPKPAAPSLTYFLPSPPLSSPRWASFFFMFPFNRTIVRRSQYLSALTPARTSSTESDEPIHGEGMGYAEGLDIGAGRLGSGLASFGFFLFFGLFYTSKTLRNLFLRFLPKAGEGSSLEELEKGHYTVTNVSTSKPLPFGETVQVVTKFEGDGDPGYLNTCYMLVESALSLVLPPPQGTSLPPLAKQGGVLTPSTGLGGVLVERLKLCGMVRISSEIVYSEKDKKTI</sequence>
<protein>
    <recommendedName>
        <fullName evidence="3">Semialdehyde dehydrogenase NAD-binding domain-containing protein</fullName>
    </recommendedName>
</protein>
<comment type="caution">
    <text evidence="4">The sequence shown here is derived from an EMBL/GenBank/DDBJ whole genome shotgun (WGS) entry which is preliminary data.</text>
</comment>
<keyword evidence="2" id="KW-1133">Transmembrane helix</keyword>
<accession>A0AAW0YYT9</accession>
<evidence type="ECO:0000256" key="2">
    <source>
        <dbReference type="SAM" id="Phobius"/>
    </source>
</evidence>
<proteinExistence type="inferred from homology"/>
<feature type="transmembrane region" description="Helical" evidence="2">
    <location>
        <begin position="290"/>
        <end position="308"/>
    </location>
</feature>
<dbReference type="GO" id="GO:0005886">
    <property type="term" value="C:plasma membrane"/>
    <property type="evidence" value="ECO:0007669"/>
    <property type="project" value="TreeGrafter"/>
</dbReference>
<dbReference type="PANTHER" id="PTHR12286">
    <property type="entry name" value="SACCHAROPINE DEHYDROGENASE-LIKE OXIDOREDUCTASE"/>
    <property type="match status" value="1"/>
</dbReference>
<keyword evidence="5" id="KW-1185">Reference proteome</keyword>
<dbReference type="Pfam" id="PF03435">
    <property type="entry name" value="Sacchrp_dh_NADP"/>
    <property type="match status" value="1"/>
</dbReference>
<dbReference type="SUPFAM" id="SSF51735">
    <property type="entry name" value="NAD(P)-binding Rossmann-fold domains"/>
    <property type="match status" value="1"/>
</dbReference>